<dbReference type="InterPro" id="IPR016024">
    <property type="entry name" value="ARM-type_fold"/>
</dbReference>
<comment type="caution">
    <text evidence="5">The sequence shown here is derived from an EMBL/GenBank/DDBJ whole genome shotgun (WGS) entry which is preliminary data.</text>
</comment>
<evidence type="ECO:0000313" key="5">
    <source>
        <dbReference type="EMBL" id="OJA08044.1"/>
    </source>
</evidence>
<comment type="subcellular location">
    <subcellularLocation>
        <location evidence="1">Cytoplasm</location>
    </subcellularLocation>
</comment>
<evidence type="ECO:0000256" key="1">
    <source>
        <dbReference type="ARBA" id="ARBA00004496"/>
    </source>
</evidence>
<feature type="region of interest" description="Disordered" evidence="4">
    <location>
        <begin position="425"/>
        <end position="444"/>
    </location>
</feature>
<dbReference type="GO" id="GO:0005829">
    <property type="term" value="C:cytosol"/>
    <property type="evidence" value="ECO:0007669"/>
    <property type="project" value="TreeGrafter"/>
</dbReference>
<dbReference type="InterPro" id="IPR011989">
    <property type="entry name" value="ARM-like"/>
</dbReference>
<evidence type="ECO:0000256" key="2">
    <source>
        <dbReference type="ARBA" id="ARBA00022490"/>
    </source>
</evidence>
<dbReference type="Proteomes" id="UP000183567">
    <property type="component" value="Unassembled WGS sequence"/>
</dbReference>
<keyword evidence="3" id="KW-0653">Protein transport</keyword>
<keyword evidence="2" id="KW-0963">Cytoplasm</keyword>
<keyword evidence="6" id="KW-1185">Reference proteome</keyword>
<dbReference type="AlphaFoldDB" id="A0A1J8Q8K3"/>
<dbReference type="GO" id="GO:0006606">
    <property type="term" value="P:protein import into nucleus"/>
    <property type="evidence" value="ECO:0007669"/>
    <property type="project" value="TreeGrafter"/>
</dbReference>
<organism evidence="5 6">
    <name type="scientific">Rhizopogon vesiculosus</name>
    <dbReference type="NCBI Taxonomy" id="180088"/>
    <lineage>
        <taxon>Eukaryota</taxon>
        <taxon>Fungi</taxon>
        <taxon>Dikarya</taxon>
        <taxon>Basidiomycota</taxon>
        <taxon>Agaricomycotina</taxon>
        <taxon>Agaricomycetes</taxon>
        <taxon>Agaricomycetidae</taxon>
        <taxon>Boletales</taxon>
        <taxon>Suillineae</taxon>
        <taxon>Rhizopogonaceae</taxon>
        <taxon>Rhizopogon</taxon>
    </lineage>
</organism>
<evidence type="ECO:0000256" key="3">
    <source>
        <dbReference type="ARBA" id="ARBA00022927"/>
    </source>
</evidence>
<evidence type="ECO:0000313" key="6">
    <source>
        <dbReference type="Proteomes" id="UP000183567"/>
    </source>
</evidence>
<dbReference type="PANTHER" id="PTHR10997:SF18">
    <property type="entry name" value="D-IMPORTIN 7_RANBP7"/>
    <property type="match status" value="1"/>
</dbReference>
<dbReference type="SUPFAM" id="SSF48371">
    <property type="entry name" value="ARM repeat"/>
    <property type="match status" value="1"/>
</dbReference>
<dbReference type="GO" id="GO:0005635">
    <property type="term" value="C:nuclear envelope"/>
    <property type="evidence" value="ECO:0007669"/>
    <property type="project" value="TreeGrafter"/>
</dbReference>
<protein>
    <submittedName>
        <fullName evidence="5">Uncharacterized protein</fullName>
    </submittedName>
</protein>
<gene>
    <name evidence="5" type="ORF">AZE42_06688</name>
</gene>
<evidence type="ECO:0000256" key="4">
    <source>
        <dbReference type="SAM" id="MobiDB-lite"/>
    </source>
</evidence>
<proteinExistence type="predicted"/>
<accession>A0A1J8Q8K3</accession>
<sequence length="543" mass="60483">MSLLPILQFIDTVLRLNPSSAQCFGALTMIAVLGPFIVRHPDVKGSIEQFMVQHILLEFTAQEAYMRSVVGVVVSKAGMMWSKPEGHSRAVALALGDRELPVRVQAALAITELIVVHDSVGKVVQDLLKLSDETDLDMLNHCMESMADCFQNELLPVTSQLTARLCESYMRLAKEGLAQQIETAPDNIDVEFLMSEGDDGKMYDTMGVAKTIGTVVSSIDSSPESDAVDFLDEMLPSLDNFVSYGTEVFKARPDYRQKVLDMYRTALTSPQLGDNDRISGYKLADNSPLTALVSAATARYHYDCRRPHRQGDTSSFRLTNLEILINAVLYNTYAALHFMEDYKPGFARVFFDRWFTAINGENKLPRVHDKKLGMLALCKLLEMEAVLIPNGLRDGRPGIVVGALNILMTLPQAVARHKELEDDLVEADNEEDKGDGSYLNLEGDEGEDVWDEDSAYLEVMVKEVEAGDDESDTFEESEIEEELGFFSLLDAINPYITFKQALQTFQNQNNNLYQAVTAMLTIEQQTMLLEVVVMAESHAGDHS</sequence>
<dbReference type="OrthoDB" id="760868at2759"/>
<name>A0A1J8Q8K3_9AGAM</name>
<dbReference type="EMBL" id="LVVM01006454">
    <property type="protein sequence ID" value="OJA08044.1"/>
    <property type="molecule type" value="Genomic_DNA"/>
</dbReference>
<reference evidence="5 6" key="1">
    <citation type="submission" date="2016-03" db="EMBL/GenBank/DDBJ databases">
        <title>Comparative genomics of the ectomycorrhizal sister species Rhizopogon vinicolor and Rhizopogon vesiculosus (Basidiomycota: Boletales) reveals a divergence of the mating type B locus.</title>
        <authorList>
            <person name="Mujic A.B."/>
            <person name="Kuo A."/>
            <person name="Tritt A."/>
            <person name="Lipzen A."/>
            <person name="Chen C."/>
            <person name="Johnson J."/>
            <person name="Sharma A."/>
            <person name="Barry K."/>
            <person name="Grigoriev I.V."/>
            <person name="Spatafora J.W."/>
        </authorList>
    </citation>
    <scope>NUCLEOTIDE SEQUENCE [LARGE SCALE GENOMIC DNA]</scope>
    <source>
        <strain evidence="5 6">AM-OR11-056</strain>
    </source>
</reference>
<dbReference type="PANTHER" id="PTHR10997">
    <property type="entry name" value="IMPORTIN-7, 8, 11"/>
    <property type="match status" value="1"/>
</dbReference>
<dbReference type="Gene3D" id="1.25.10.10">
    <property type="entry name" value="Leucine-rich Repeat Variant"/>
    <property type="match status" value="1"/>
</dbReference>
<keyword evidence="3" id="KW-0813">Transport</keyword>
<dbReference type="STRING" id="180088.A0A1J8Q8K3"/>